<proteinExistence type="inferred from homology"/>
<keyword evidence="5" id="KW-0479">Metal-binding</keyword>
<dbReference type="Gene3D" id="3.90.550.10">
    <property type="entry name" value="Spore Coat Polysaccharide Biosynthesis Protein SpsA, Chain A"/>
    <property type="match status" value="1"/>
</dbReference>
<dbReference type="PANTHER" id="PTHR11183">
    <property type="entry name" value="GLYCOGENIN SUBFAMILY MEMBER"/>
    <property type="match status" value="1"/>
</dbReference>
<feature type="compositionally biased region" description="Basic and acidic residues" evidence="14">
    <location>
        <begin position="478"/>
        <end position="490"/>
    </location>
</feature>
<evidence type="ECO:0000256" key="10">
    <source>
        <dbReference type="ARBA" id="ARBA00038934"/>
    </source>
</evidence>
<feature type="compositionally biased region" description="Polar residues" evidence="14">
    <location>
        <begin position="562"/>
        <end position="577"/>
    </location>
</feature>
<name>A0A6A6U8N4_9PEZI</name>
<keyword evidence="16" id="KW-1185">Reference proteome</keyword>
<evidence type="ECO:0000256" key="3">
    <source>
        <dbReference type="ARBA" id="ARBA00022490"/>
    </source>
</evidence>
<evidence type="ECO:0000256" key="7">
    <source>
        <dbReference type="ARBA" id="ARBA00023180"/>
    </source>
</evidence>
<evidence type="ECO:0000256" key="12">
    <source>
        <dbReference type="ARBA" id="ARBA00052293"/>
    </source>
</evidence>
<evidence type="ECO:0000256" key="5">
    <source>
        <dbReference type="ARBA" id="ARBA00022723"/>
    </source>
</evidence>
<dbReference type="InterPro" id="IPR029044">
    <property type="entry name" value="Nucleotide-diphossugar_trans"/>
</dbReference>
<keyword evidence="6" id="KW-0320">Glycogen biosynthesis</keyword>
<dbReference type="GO" id="GO:0005737">
    <property type="term" value="C:cytoplasm"/>
    <property type="evidence" value="ECO:0007669"/>
    <property type="project" value="UniProtKB-SubCell"/>
</dbReference>
<protein>
    <recommendedName>
        <fullName evidence="10">glycogenin glucosyltransferase</fullName>
        <ecNumber evidence="10">2.4.1.186</ecNumber>
    </recommendedName>
</protein>
<evidence type="ECO:0000256" key="9">
    <source>
        <dbReference type="ARBA" id="ARBA00038162"/>
    </source>
</evidence>
<organism evidence="15 16">
    <name type="scientific">Microthyrium microscopicum</name>
    <dbReference type="NCBI Taxonomy" id="703497"/>
    <lineage>
        <taxon>Eukaryota</taxon>
        <taxon>Fungi</taxon>
        <taxon>Dikarya</taxon>
        <taxon>Ascomycota</taxon>
        <taxon>Pezizomycotina</taxon>
        <taxon>Dothideomycetes</taxon>
        <taxon>Dothideomycetes incertae sedis</taxon>
        <taxon>Microthyriales</taxon>
        <taxon>Microthyriaceae</taxon>
        <taxon>Microthyrium</taxon>
    </lineage>
</organism>
<dbReference type="InterPro" id="IPR002495">
    <property type="entry name" value="Glyco_trans_8"/>
</dbReference>
<dbReference type="CDD" id="cd02537">
    <property type="entry name" value="GT8_Glycogenin"/>
    <property type="match status" value="1"/>
</dbReference>
<evidence type="ECO:0000313" key="16">
    <source>
        <dbReference type="Proteomes" id="UP000799302"/>
    </source>
</evidence>
<comment type="catalytic activity">
    <reaction evidence="12">
        <text>L-tyrosyl-[glycogenin] + UDP-alpha-D-glucose = alpha-D-glucosyl-L-tyrosyl-[glycogenin] + UDP + H(+)</text>
        <dbReference type="Rhea" id="RHEA:23360"/>
        <dbReference type="Rhea" id="RHEA-COMP:14604"/>
        <dbReference type="Rhea" id="RHEA-COMP:14605"/>
        <dbReference type="ChEBI" id="CHEBI:15378"/>
        <dbReference type="ChEBI" id="CHEBI:46858"/>
        <dbReference type="ChEBI" id="CHEBI:58223"/>
        <dbReference type="ChEBI" id="CHEBI:58885"/>
        <dbReference type="ChEBI" id="CHEBI:140573"/>
        <dbReference type="EC" id="2.4.1.186"/>
    </reaction>
</comment>
<comment type="cofactor">
    <cofactor evidence="1">
        <name>Mn(2+)</name>
        <dbReference type="ChEBI" id="CHEBI:29035"/>
    </cofactor>
</comment>
<evidence type="ECO:0000256" key="2">
    <source>
        <dbReference type="ARBA" id="ARBA00004496"/>
    </source>
</evidence>
<evidence type="ECO:0000256" key="1">
    <source>
        <dbReference type="ARBA" id="ARBA00001936"/>
    </source>
</evidence>
<keyword evidence="4 15" id="KW-0808">Transferase</keyword>
<dbReference type="Proteomes" id="UP000799302">
    <property type="component" value="Unassembled WGS sequence"/>
</dbReference>
<evidence type="ECO:0000256" key="11">
    <source>
        <dbReference type="ARBA" id="ARBA00050886"/>
    </source>
</evidence>
<dbReference type="GO" id="GO:0046872">
    <property type="term" value="F:metal ion binding"/>
    <property type="evidence" value="ECO:0007669"/>
    <property type="project" value="UniProtKB-KW"/>
</dbReference>
<evidence type="ECO:0000256" key="14">
    <source>
        <dbReference type="SAM" id="MobiDB-lite"/>
    </source>
</evidence>
<evidence type="ECO:0000313" key="15">
    <source>
        <dbReference type="EMBL" id="KAF2668532.1"/>
    </source>
</evidence>
<dbReference type="GO" id="GO:0005978">
    <property type="term" value="P:glycogen biosynthetic process"/>
    <property type="evidence" value="ECO:0007669"/>
    <property type="project" value="UniProtKB-KW"/>
</dbReference>
<keyword evidence="8" id="KW-0464">Manganese</keyword>
<dbReference type="GO" id="GO:0008466">
    <property type="term" value="F:glycogenin glucosyltransferase activity"/>
    <property type="evidence" value="ECO:0007669"/>
    <property type="project" value="UniProtKB-EC"/>
</dbReference>
<comment type="subcellular location">
    <subcellularLocation>
        <location evidence="2">Cytoplasm</location>
    </subcellularLocation>
</comment>
<feature type="compositionally biased region" description="Polar residues" evidence="14">
    <location>
        <begin position="604"/>
        <end position="615"/>
    </location>
</feature>
<dbReference type="Pfam" id="PF01501">
    <property type="entry name" value="Glyco_transf_8"/>
    <property type="match status" value="1"/>
</dbReference>
<dbReference type="EC" id="2.4.1.186" evidence="10"/>
<comment type="function">
    <text evidence="13">Self-glucosylating initiator of glycogen synthesis. It catalyzes the formation of a short alpha (1,4)-glucosyl chain covalently attached via a glucose 1-O-tyrosyl linkage to internal tyrosine residues and these chains act as primers for the elongation reaction catalyzed by glycogen synthase.</text>
</comment>
<evidence type="ECO:0000256" key="4">
    <source>
        <dbReference type="ARBA" id="ARBA00022679"/>
    </source>
</evidence>
<evidence type="ECO:0000256" key="13">
    <source>
        <dbReference type="ARBA" id="ARBA00057883"/>
    </source>
</evidence>
<dbReference type="EMBL" id="MU004236">
    <property type="protein sequence ID" value="KAF2668532.1"/>
    <property type="molecule type" value="Genomic_DNA"/>
</dbReference>
<feature type="compositionally biased region" description="Polar residues" evidence="14">
    <location>
        <begin position="440"/>
        <end position="453"/>
    </location>
</feature>
<keyword evidence="3" id="KW-0963">Cytoplasm</keyword>
<keyword evidence="7" id="KW-0325">Glycoprotein</keyword>
<evidence type="ECO:0000256" key="8">
    <source>
        <dbReference type="ARBA" id="ARBA00023211"/>
    </source>
</evidence>
<feature type="region of interest" description="Disordered" evidence="14">
    <location>
        <begin position="301"/>
        <end position="524"/>
    </location>
</feature>
<comment type="catalytic activity">
    <reaction evidence="11">
        <text>[1,4-alpha-D-glucosyl](n)-L-tyrosyl-[glycogenin] + UDP-alpha-D-glucose = [1,4-alpha-D-glucosyl](n+1)-L-tyrosyl-[glycogenin] + UDP + H(+)</text>
        <dbReference type="Rhea" id="RHEA:56560"/>
        <dbReference type="Rhea" id="RHEA-COMP:14606"/>
        <dbReference type="Rhea" id="RHEA-COMP:14607"/>
        <dbReference type="ChEBI" id="CHEBI:15378"/>
        <dbReference type="ChEBI" id="CHEBI:58223"/>
        <dbReference type="ChEBI" id="CHEBI:58885"/>
        <dbReference type="ChEBI" id="CHEBI:140574"/>
        <dbReference type="EC" id="2.4.1.186"/>
    </reaction>
</comment>
<comment type="similarity">
    <text evidence="9">Belongs to the glycosyltransferase 8 family. Glycogenin subfamily.</text>
</comment>
<accession>A0A6A6U8N4</accession>
<gene>
    <name evidence="15" type="ORF">BT63DRAFT_425843</name>
</gene>
<feature type="compositionally biased region" description="Polar residues" evidence="14">
    <location>
        <begin position="629"/>
        <end position="646"/>
    </location>
</feature>
<dbReference type="InterPro" id="IPR050587">
    <property type="entry name" value="GNT1/Glycosyltrans_8"/>
</dbReference>
<dbReference type="SUPFAM" id="SSF53448">
    <property type="entry name" value="Nucleotide-diphospho-sugar transferases"/>
    <property type="match status" value="1"/>
</dbReference>
<sequence>MGSTGRHCYMTLVMSDSYLPGAMVLGHSLKDAGATKDLVALVTLETLSIDTLDELKTLYEIVPVARIPNTRPANLYLMGRPDLLYAFTKIGLWRQTQYSKIVYMDADMVALRNLDDLFYIDAGFAAAPDVGWPDAFNSGLMVLTPSMGDYWALQSLASSGDSFDGADQGLLNQYYEHKPWHRLSFTYNCTPNAEYQWEPAYRYHKSNIKAVHFIGRDKPWFVGRQGKGGKGTYGELIGKWWSVYDKHYRKAPTYVPGKSYTRSTAVQERVFGEHVDMYYGVPENERLPPPSSTDVAPAIAVHQPQQEEKQQPPPVVPQLVLEQPTPSPDPEPQYQQEHHQPPPPFQPPEMEWDATRSAPPSKSRPEAEYFPTAHYTFEDQKRTFKAPRQYPQPPPGMWYETPTSRAPQEEPPKAIFPWETKPNRPTTTRVFAEDYPPSPQQEIASPQNTTWEESSGGMERYIRNIMSAQHPQPKKKHLAGEESPPERRESLVISGFPALDDRPSLPVTPAPMMSSHFWGDDEESAVPPEVLAEQTEWNPELKLEELRRNSLVEVNHLVKPTTLKSPSPLRTETSPTSAKGPALTETSTEKEGSSLVATLESAAERQSSPPATTEHANPKVSFSDPKYVTSPTSDGSQKSPGSFSSENLHDSAISPTER</sequence>
<dbReference type="FunFam" id="3.90.550.10:FF:000092">
    <property type="entry name" value="Glycogenin 2"/>
    <property type="match status" value="1"/>
</dbReference>
<reference evidence="15" key="1">
    <citation type="journal article" date="2020" name="Stud. Mycol.">
        <title>101 Dothideomycetes genomes: a test case for predicting lifestyles and emergence of pathogens.</title>
        <authorList>
            <person name="Haridas S."/>
            <person name="Albert R."/>
            <person name="Binder M."/>
            <person name="Bloem J."/>
            <person name="Labutti K."/>
            <person name="Salamov A."/>
            <person name="Andreopoulos B."/>
            <person name="Baker S."/>
            <person name="Barry K."/>
            <person name="Bills G."/>
            <person name="Bluhm B."/>
            <person name="Cannon C."/>
            <person name="Castanera R."/>
            <person name="Culley D."/>
            <person name="Daum C."/>
            <person name="Ezra D."/>
            <person name="Gonzalez J."/>
            <person name="Henrissat B."/>
            <person name="Kuo A."/>
            <person name="Liang C."/>
            <person name="Lipzen A."/>
            <person name="Lutzoni F."/>
            <person name="Magnuson J."/>
            <person name="Mondo S."/>
            <person name="Nolan M."/>
            <person name="Ohm R."/>
            <person name="Pangilinan J."/>
            <person name="Park H.-J."/>
            <person name="Ramirez L."/>
            <person name="Alfaro M."/>
            <person name="Sun H."/>
            <person name="Tritt A."/>
            <person name="Yoshinaga Y."/>
            <person name="Zwiers L.-H."/>
            <person name="Turgeon B."/>
            <person name="Goodwin S."/>
            <person name="Spatafora J."/>
            <person name="Crous P."/>
            <person name="Grigoriev I."/>
        </authorList>
    </citation>
    <scope>NUCLEOTIDE SEQUENCE</scope>
    <source>
        <strain evidence="15">CBS 115976</strain>
    </source>
</reference>
<evidence type="ECO:0000256" key="6">
    <source>
        <dbReference type="ARBA" id="ARBA00023056"/>
    </source>
</evidence>
<dbReference type="OrthoDB" id="2014201at2759"/>
<dbReference type="AlphaFoldDB" id="A0A6A6U8N4"/>
<feature type="region of interest" description="Disordered" evidence="14">
    <location>
        <begin position="550"/>
        <end position="658"/>
    </location>
</feature>